<dbReference type="OrthoDB" id="47330at2759"/>
<name>A0A397TM50_9GLOM</name>
<dbReference type="Proteomes" id="UP000265703">
    <property type="component" value="Unassembled WGS sequence"/>
</dbReference>
<organism evidence="1 2">
    <name type="scientific">Glomus cerebriforme</name>
    <dbReference type="NCBI Taxonomy" id="658196"/>
    <lineage>
        <taxon>Eukaryota</taxon>
        <taxon>Fungi</taxon>
        <taxon>Fungi incertae sedis</taxon>
        <taxon>Mucoromycota</taxon>
        <taxon>Glomeromycotina</taxon>
        <taxon>Glomeromycetes</taxon>
        <taxon>Glomerales</taxon>
        <taxon>Glomeraceae</taxon>
        <taxon>Glomus</taxon>
    </lineage>
</organism>
<dbReference type="AlphaFoldDB" id="A0A397TM50"/>
<protein>
    <submittedName>
        <fullName evidence="1">Uncharacterized protein</fullName>
    </submittedName>
</protein>
<evidence type="ECO:0000313" key="1">
    <source>
        <dbReference type="EMBL" id="RIA95944.1"/>
    </source>
</evidence>
<dbReference type="InterPro" id="IPR027417">
    <property type="entry name" value="P-loop_NTPase"/>
</dbReference>
<accession>A0A397TM50</accession>
<dbReference type="Gene3D" id="3.40.50.300">
    <property type="entry name" value="P-loop containing nucleotide triphosphate hydrolases"/>
    <property type="match status" value="1"/>
</dbReference>
<proteinExistence type="predicted"/>
<reference evidence="1 2" key="1">
    <citation type="submission" date="2018-06" db="EMBL/GenBank/DDBJ databases">
        <title>Comparative genomics reveals the genomic features of Rhizophagus irregularis, R. cerebriforme, R. diaphanum and Gigaspora rosea, and their symbiotic lifestyle signature.</title>
        <authorList>
            <person name="Morin E."/>
            <person name="San Clemente H."/>
            <person name="Chen E.C.H."/>
            <person name="De La Providencia I."/>
            <person name="Hainaut M."/>
            <person name="Kuo A."/>
            <person name="Kohler A."/>
            <person name="Murat C."/>
            <person name="Tang N."/>
            <person name="Roy S."/>
            <person name="Loubradou J."/>
            <person name="Henrissat B."/>
            <person name="Grigoriev I.V."/>
            <person name="Corradi N."/>
            <person name="Roux C."/>
            <person name="Martin F.M."/>
        </authorList>
    </citation>
    <scope>NUCLEOTIDE SEQUENCE [LARGE SCALE GENOMIC DNA]</scope>
    <source>
        <strain evidence="1 2">DAOM 227022</strain>
    </source>
</reference>
<gene>
    <name evidence="1" type="ORF">C1645_442170</name>
</gene>
<sequence length="132" mass="15146">MHAGTMSRFIQKSIYTSRQANYLTSSVLKNCSILSKRSVFTQTSREFHKYVIENRKQVFQVSNILKANFRSKSYIFKRFYDGKPGGILNQVPQTQKGSALEEFGYDLTKLAAEGKLDPVIGREEEIRRTIQG</sequence>
<comment type="caution">
    <text evidence="1">The sequence shown here is derived from an EMBL/GenBank/DDBJ whole genome shotgun (WGS) entry which is preliminary data.</text>
</comment>
<keyword evidence="2" id="KW-1185">Reference proteome</keyword>
<dbReference type="STRING" id="658196.A0A397TM50"/>
<evidence type="ECO:0000313" key="2">
    <source>
        <dbReference type="Proteomes" id="UP000265703"/>
    </source>
</evidence>
<dbReference type="EMBL" id="QKYT01000053">
    <property type="protein sequence ID" value="RIA95944.1"/>
    <property type="molecule type" value="Genomic_DNA"/>
</dbReference>